<dbReference type="Pfam" id="PF04515">
    <property type="entry name" value="Choline_transpo"/>
    <property type="match status" value="1"/>
</dbReference>
<evidence type="ECO:0000256" key="6">
    <source>
        <dbReference type="RuleBase" id="RU368066"/>
    </source>
</evidence>
<comment type="caution">
    <text evidence="6">Lacks conserved residue(s) required for the propagation of feature annotation.</text>
</comment>
<sequence>MSLAAIYGYSFCKAAQKAFSLLVSNALRVAAINSVGAFVLILTKLSIVAITIAIGYVILRTKQELTYIWVPLLIVFIYSYFIAHCFISVYEMCIDTLFLCFCEDCERNDGINSPYYMSRGLMQFVENSKKALEALEERQKEGRLAQAARKPSAVRPATAIRPTTAVSTTMISAAPAIPSPAHYITPAA</sequence>
<dbReference type="AlphaFoldDB" id="A0A0P4W552"/>
<evidence type="ECO:0000256" key="5">
    <source>
        <dbReference type="ARBA" id="ARBA00023136"/>
    </source>
</evidence>
<feature type="transmembrane region" description="Helical" evidence="6">
    <location>
        <begin position="66"/>
        <end position="90"/>
    </location>
</feature>
<keyword evidence="3 6" id="KW-0812">Transmembrane</keyword>
<dbReference type="PANTHER" id="PTHR12385:SF96">
    <property type="entry name" value="CHOLINE TRANSPORTER-LIKE PROTEIN"/>
    <property type="match status" value="1"/>
</dbReference>
<dbReference type="PANTHER" id="PTHR12385">
    <property type="entry name" value="CHOLINE TRANSPORTER-LIKE (SLC FAMILY 44)"/>
    <property type="match status" value="1"/>
</dbReference>
<proteinExistence type="inferred from homology"/>
<dbReference type="EMBL" id="GDRN01100836">
    <property type="protein sequence ID" value="JAI58483.1"/>
    <property type="molecule type" value="Transcribed_RNA"/>
</dbReference>
<accession>A0A0P4W552</accession>
<keyword evidence="5 6" id="KW-0472">Membrane</keyword>
<name>A0A0P4W552_SCYOL</name>
<feature type="transmembrane region" description="Helical" evidence="6">
    <location>
        <begin position="35"/>
        <end position="59"/>
    </location>
</feature>
<evidence type="ECO:0000256" key="2">
    <source>
        <dbReference type="ARBA" id="ARBA00007168"/>
    </source>
</evidence>
<protein>
    <recommendedName>
        <fullName evidence="6">Choline transporter-like protein</fullName>
    </recommendedName>
</protein>
<evidence type="ECO:0000256" key="3">
    <source>
        <dbReference type="ARBA" id="ARBA00022692"/>
    </source>
</evidence>
<comment type="similarity">
    <text evidence="2 6">Belongs to the CTL (choline transporter-like) family.</text>
</comment>
<evidence type="ECO:0000313" key="7">
    <source>
        <dbReference type="EMBL" id="JAI58483.1"/>
    </source>
</evidence>
<evidence type="ECO:0000256" key="1">
    <source>
        <dbReference type="ARBA" id="ARBA00004141"/>
    </source>
</evidence>
<keyword evidence="4 6" id="KW-1133">Transmembrane helix</keyword>
<reference evidence="7" key="1">
    <citation type="submission" date="2015-09" db="EMBL/GenBank/DDBJ databases">
        <title>Scylla olivacea transcriptome.</title>
        <authorList>
            <person name="Ikhwanuddin M."/>
        </authorList>
    </citation>
    <scope>NUCLEOTIDE SEQUENCE</scope>
</reference>
<dbReference type="InterPro" id="IPR007603">
    <property type="entry name" value="Choline_transptr-like"/>
</dbReference>
<evidence type="ECO:0000256" key="4">
    <source>
        <dbReference type="ARBA" id="ARBA00022989"/>
    </source>
</evidence>
<organism evidence="7">
    <name type="scientific">Scylla olivacea</name>
    <name type="common">Orange mud crab</name>
    <name type="synonym">Cancer olivacea</name>
    <dbReference type="NCBI Taxonomy" id="85551"/>
    <lineage>
        <taxon>Eukaryota</taxon>
        <taxon>Metazoa</taxon>
        <taxon>Ecdysozoa</taxon>
        <taxon>Arthropoda</taxon>
        <taxon>Crustacea</taxon>
        <taxon>Multicrustacea</taxon>
        <taxon>Malacostraca</taxon>
        <taxon>Eumalacostraca</taxon>
        <taxon>Eucarida</taxon>
        <taxon>Decapoda</taxon>
        <taxon>Pleocyemata</taxon>
        <taxon>Brachyura</taxon>
        <taxon>Eubrachyura</taxon>
        <taxon>Portunoidea</taxon>
        <taxon>Portunidae</taxon>
        <taxon>Portuninae</taxon>
        <taxon>Scylla</taxon>
    </lineage>
</organism>
<dbReference type="GO" id="GO:0005886">
    <property type="term" value="C:plasma membrane"/>
    <property type="evidence" value="ECO:0007669"/>
    <property type="project" value="UniProtKB-SubCell"/>
</dbReference>
<dbReference type="GO" id="GO:0022857">
    <property type="term" value="F:transmembrane transporter activity"/>
    <property type="evidence" value="ECO:0007669"/>
    <property type="project" value="UniProtKB-UniRule"/>
</dbReference>
<comment type="subcellular location">
    <subcellularLocation>
        <location evidence="6">Cell membrane</location>
        <topology evidence="6">Multi-pass membrane protein</topology>
    </subcellularLocation>
    <subcellularLocation>
        <location evidence="1">Membrane</location>
        <topology evidence="1">Multi-pass membrane protein</topology>
    </subcellularLocation>
</comment>
<comment type="function">
    <text evidence="6">Choline transporter.</text>
</comment>